<gene>
    <name evidence="7" type="ORF">MKI86_11240</name>
</gene>
<evidence type="ECO:0000256" key="1">
    <source>
        <dbReference type="ARBA" id="ARBA00004651"/>
    </source>
</evidence>
<evidence type="ECO:0000256" key="5">
    <source>
        <dbReference type="ARBA" id="ARBA00023136"/>
    </source>
</evidence>
<evidence type="ECO:0000256" key="4">
    <source>
        <dbReference type="ARBA" id="ARBA00022989"/>
    </source>
</evidence>
<keyword evidence="4 6" id="KW-1133">Transmembrane helix</keyword>
<accession>A0ABT0CM78</accession>
<evidence type="ECO:0000313" key="8">
    <source>
        <dbReference type="Proteomes" id="UP001201844"/>
    </source>
</evidence>
<dbReference type="Pfam" id="PF01810">
    <property type="entry name" value="LysE"/>
    <property type="match status" value="1"/>
</dbReference>
<dbReference type="Proteomes" id="UP001201844">
    <property type="component" value="Unassembled WGS sequence"/>
</dbReference>
<dbReference type="RefSeq" id="WP_241600985.1">
    <property type="nucleotide sequence ID" value="NZ_JAKVIN010000004.1"/>
</dbReference>
<feature type="transmembrane region" description="Helical" evidence="6">
    <location>
        <begin position="122"/>
        <end position="142"/>
    </location>
</feature>
<name>A0ABT0CM78_9HYPH</name>
<keyword evidence="8" id="KW-1185">Reference proteome</keyword>
<keyword evidence="3 6" id="KW-0812">Transmembrane</keyword>
<sequence length="214" mass="22857">MTDLTPYLPQLAVAWTAYFIATASPGPAILAIIATSVSRGRQAGVALALGVLTGSYIWAILTASGLSALIRTYGEAIIVLKIVGGCYLLYLAWNAWRSACRSDESHRARMIAMPALSLRRQYLKGLGIHLTNPKAIFAWIMLTSLGMPPGAPGGVMATFIAGCMIIGVCVFLGFALVFSLGPVHRAYLKSRRAIEGVMAAFFAFAGFKLLTTRL</sequence>
<dbReference type="PANTHER" id="PTHR30086">
    <property type="entry name" value="ARGININE EXPORTER PROTEIN ARGO"/>
    <property type="match status" value="1"/>
</dbReference>
<feature type="transmembrane region" description="Helical" evidence="6">
    <location>
        <begin position="154"/>
        <end position="181"/>
    </location>
</feature>
<proteinExistence type="predicted"/>
<dbReference type="EMBL" id="JAKVIN010000004">
    <property type="protein sequence ID" value="MCJ8149712.1"/>
    <property type="molecule type" value="Genomic_DNA"/>
</dbReference>
<evidence type="ECO:0000256" key="2">
    <source>
        <dbReference type="ARBA" id="ARBA00022475"/>
    </source>
</evidence>
<feature type="transmembrane region" description="Helical" evidence="6">
    <location>
        <begin position="12"/>
        <end position="33"/>
    </location>
</feature>
<reference evidence="7 8" key="1">
    <citation type="submission" date="2022-02" db="EMBL/GenBank/DDBJ databases">
        <title>Shinella B3.7 sp. nov., isolated from Sediment (Zhairuo Island).</title>
        <authorList>
            <person name="Chen G."/>
        </authorList>
    </citation>
    <scope>NUCLEOTIDE SEQUENCE [LARGE SCALE GENOMIC DNA]</scope>
    <source>
        <strain evidence="7 8">B3.7</strain>
    </source>
</reference>
<comment type="subcellular location">
    <subcellularLocation>
        <location evidence="1">Cell membrane</location>
        <topology evidence="1">Multi-pass membrane protein</topology>
    </subcellularLocation>
</comment>
<evidence type="ECO:0000256" key="6">
    <source>
        <dbReference type="SAM" id="Phobius"/>
    </source>
</evidence>
<dbReference type="PANTHER" id="PTHR30086:SF20">
    <property type="entry name" value="ARGININE EXPORTER PROTEIN ARGO-RELATED"/>
    <property type="match status" value="1"/>
</dbReference>
<feature type="transmembrane region" description="Helical" evidence="6">
    <location>
        <begin position="45"/>
        <end position="70"/>
    </location>
</feature>
<protein>
    <submittedName>
        <fullName evidence="7">LysE family translocator</fullName>
    </submittedName>
</protein>
<dbReference type="InterPro" id="IPR001123">
    <property type="entry name" value="LeuE-type"/>
</dbReference>
<organism evidence="7 8">
    <name type="scientific">Shinella sedimenti</name>
    <dbReference type="NCBI Taxonomy" id="2919913"/>
    <lineage>
        <taxon>Bacteria</taxon>
        <taxon>Pseudomonadati</taxon>
        <taxon>Pseudomonadota</taxon>
        <taxon>Alphaproteobacteria</taxon>
        <taxon>Hyphomicrobiales</taxon>
        <taxon>Rhizobiaceae</taxon>
        <taxon>Shinella</taxon>
    </lineage>
</organism>
<comment type="caution">
    <text evidence="7">The sequence shown here is derived from an EMBL/GenBank/DDBJ whole genome shotgun (WGS) entry which is preliminary data.</text>
</comment>
<feature type="transmembrane region" description="Helical" evidence="6">
    <location>
        <begin position="76"/>
        <end position="96"/>
    </location>
</feature>
<evidence type="ECO:0000313" key="7">
    <source>
        <dbReference type="EMBL" id="MCJ8149712.1"/>
    </source>
</evidence>
<keyword evidence="5 6" id="KW-0472">Membrane</keyword>
<evidence type="ECO:0000256" key="3">
    <source>
        <dbReference type="ARBA" id="ARBA00022692"/>
    </source>
</evidence>
<keyword evidence="2" id="KW-1003">Cell membrane</keyword>
<feature type="transmembrane region" description="Helical" evidence="6">
    <location>
        <begin position="193"/>
        <end position="211"/>
    </location>
</feature>